<dbReference type="AlphaFoldDB" id="A0A9N8DRT0"/>
<keyword evidence="2" id="KW-1185">Reference proteome</keyword>
<gene>
    <name evidence="1" type="ORF">SEMRO_306_G113130.1</name>
</gene>
<accession>A0A9N8DRT0</accession>
<protein>
    <submittedName>
        <fullName evidence="1">Uncharacterized protein</fullName>
    </submittedName>
</protein>
<reference evidence="1" key="1">
    <citation type="submission" date="2020-06" db="EMBL/GenBank/DDBJ databases">
        <authorList>
            <consortium name="Plant Systems Biology data submission"/>
        </authorList>
    </citation>
    <scope>NUCLEOTIDE SEQUENCE</scope>
    <source>
        <strain evidence="1">D6</strain>
    </source>
</reference>
<sequence length="118" mass="13278">MEDEFDSEIPELVAAETIHQLQLGEDLNNINNNPIQAMAVTEPMAVTDMYFTDSRDQSINELTKEIKMLHGKIHELTAMVQRVNSGSQQAATTTNQSSTLMNSHRLHRNQMCQPCFAS</sequence>
<comment type="caution">
    <text evidence="1">The sequence shown here is derived from an EMBL/GenBank/DDBJ whole genome shotgun (WGS) entry which is preliminary data.</text>
</comment>
<evidence type="ECO:0000313" key="2">
    <source>
        <dbReference type="Proteomes" id="UP001153069"/>
    </source>
</evidence>
<organism evidence="1 2">
    <name type="scientific">Seminavis robusta</name>
    <dbReference type="NCBI Taxonomy" id="568900"/>
    <lineage>
        <taxon>Eukaryota</taxon>
        <taxon>Sar</taxon>
        <taxon>Stramenopiles</taxon>
        <taxon>Ochrophyta</taxon>
        <taxon>Bacillariophyta</taxon>
        <taxon>Bacillariophyceae</taxon>
        <taxon>Bacillariophycidae</taxon>
        <taxon>Naviculales</taxon>
        <taxon>Naviculaceae</taxon>
        <taxon>Seminavis</taxon>
    </lineage>
</organism>
<evidence type="ECO:0000313" key="1">
    <source>
        <dbReference type="EMBL" id="CAB9507441.1"/>
    </source>
</evidence>
<dbReference type="Proteomes" id="UP001153069">
    <property type="component" value="Unassembled WGS sequence"/>
</dbReference>
<name>A0A9N8DRT0_9STRA</name>
<dbReference type="EMBL" id="CAICTM010000305">
    <property type="protein sequence ID" value="CAB9507441.1"/>
    <property type="molecule type" value="Genomic_DNA"/>
</dbReference>
<proteinExistence type="predicted"/>